<sequence>MSPNLREVPGRSYRSFPTRMLGFTAEAPPALERRLYRFVLGVHARPEPFPEDEATGQLGDPLARLVLLRGSFPRTLRELLAALDAFNGTPEGLPRQVSYVVGDGAHIPWSEELKGLDRQFRLVITRASGSQVDLLISTGTAVESEQIFLQVAAWDALHEVFHFYQRQHPAWVWSGDSRHALVPPSRGNGPFDSHINGGLVMKELKAPWLHWHSVSATVDAALAPDDPLRSEPLFRDRASAHVLQLSTVQPGITRWNRARLRRSTEPDGTLRDVPLLMRQVLETTTVNLVTSKKESRRITPDEPVPLPASFFLNTDALLNQVMLPADPLPPSVPGRLYLEALRRYDVALDDGTTRIPGDAHFAFPVPEAAFEDVDVLNQLLQQRILSRRFAACLLMVDFPNPVYSPRRAALMRHVPPTAKRRADGSHDLEDSMLASVTAAAGALPADSPERELLDLWSTTDWERAFSQRLEAYFQALQTRLESPEGYDAIFRLAESRRREFRMLPLNEFRLTVPVSNIPASDPPLEMLPDGGVRLRASSPPPQESP</sequence>
<dbReference type="AlphaFoldDB" id="A0A7D5BDV0"/>
<feature type="region of interest" description="Disordered" evidence="1">
    <location>
        <begin position="520"/>
        <end position="545"/>
    </location>
</feature>
<proteinExistence type="predicted"/>
<evidence type="ECO:0000313" key="2">
    <source>
        <dbReference type="EMBL" id="QKW93936.1"/>
    </source>
</evidence>
<dbReference type="EMBL" id="MT520819">
    <property type="protein sequence ID" value="QKW93936.1"/>
    <property type="molecule type" value="Genomic_DNA"/>
</dbReference>
<protein>
    <submittedName>
        <fullName evidence="2">Uncharacterized protein</fullName>
    </submittedName>
</protein>
<organism evidence="2">
    <name type="scientific">Vitiosangium cumulatum</name>
    <dbReference type="NCBI Taxonomy" id="1867796"/>
    <lineage>
        <taxon>Bacteria</taxon>
        <taxon>Pseudomonadati</taxon>
        <taxon>Myxococcota</taxon>
        <taxon>Myxococcia</taxon>
        <taxon>Myxococcales</taxon>
        <taxon>Cystobacterineae</taxon>
        <taxon>Archangiaceae</taxon>
        <taxon>Vitiosangium</taxon>
    </lineage>
</organism>
<name>A0A7D5BDV0_9BACT</name>
<accession>A0A7D5BDV0</accession>
<evidence type="ECO:0000256" key="1">
    <source>
        <dbReference type="SAM" id="MobiDB-lite"/>
    </source>
</evidence>
<reference evidence="2" key="1">
    <citation type="journal article" date="2020" name="Molecules">
        <title>2-Hydroxysorangiadenosine: Structure and Biosynthesis of a Myxobacterial Sesquiterpene-Nucleoside.</title>
        <authorList>
            <person name="Okoth D.A."/>
            <person name="Hug J.J."/>
            <person name="Garcia R."/>
            <person name="Sproer C."/>
            <person name="Overmann J."/>
            <person name="Muller R."/>
        </authorList>
    </citation>
    <scope>NUCLEOTIDE SEQUENCE</scope>
    <source>
        <strain evidence="2">MCy10943</strain>
    </source>
</reference>